<keyword evidence="4" id="KW-0732">Signal</keyword>
<dbReference type="Pfam" id="PF24474">
    <property type="entry name" value="DUF7579"/>
    <property type="match status" value="1"/>
</dbReference>
<evidence type="ECO:0000256" key="2">
    <source>
        <dbReference type="ARBA" id="ARBA00006682"/>
    </source>
</evidence>
<name>A0A371G8J1_MUCPR</name>
<accession>A0A371G8J1</accession>
<dbReference type="InterPro" id="IPR056001">
    <property type="entry name" value="DUF7579"/>
</dbReference>
<reference evidence="12" key="1">
    <citation type="submission" date="2018-05" db="EMBL/GenBank/DDBJ databases">
        <title>Draft genome of Mucuna pruriens seed.</title>
        <authorList>
            <person name="Nnadi N.E."/>
            <person name="Vos R."/>
            <person name="Hasami M.H."/>
            <person name="Devisetty U.K."/>
            <person name="Aguiy J.C."/>
        </authorList>
    </citation>
    <scope>NUCLEOTIDE SEQUENCE [LARGE SCALE GENOMIC DNA]</scope>
    <source>
        <strain evidence="12">JCA_2017</strain>
    </source>
</reference>
<evidence type="ECO:0000259" key="11">
    <source>
        <dbReference type="Pfam" id="PF24501"/>
    </source>
</evidence>
<sequence length="1307" mass="142993">MCDVKKIYIFFLTLICASTRGLLHRANIFTCYVVLSFILFWLAGYGLCSSNGIKDPSDYDGCASFEKSYDLGSSDTTVSDSGLGYGFPSVHNSFEDVCPNSHSFCFPSMLSEFSRKGKIVNEASLGESGSQYNSPFCVELAQDTEQISNKTWSSEHGVFRLLNGGVVSCSLNTREGVNEVPPLQTEVGHKDDISCGGSSLKQKTTRFWSKNSEISKSNSFDGSVSPNVRIDPTVLDWGQKYLYSSSAAFLTVTNTCNDSILHLYEPFSTDLQFYPCNFSDVSLRPGESALICLVFFPKSLGLSSASLILQTSSGGFIVEAKGYATESPFGVQPLSGVQISPGGRLSKNFSLFNPFDETLYVEEITAWISISSGHNSVETEAMCRINDIQIFDARLFPTIKDRLVVKNGQFGSPIVAIRPHRNWDIAPHSSETLMEMDIMVGFEGKIFGAFYLHLLRSSQDTSDTIMVPIEAEVDGHSAYDNVGIFISATLEGLATCDSGEIAISISLRNDAPYALSFVKVIEVSDTQLFHIKYKEGLLLFPGTVTQVGIIYCSHLHLDLHNFVPIVPSLQENCKLLILTNDSTSPLIEIPCEDILYICFEHQRLKHSSVQVEGKSKHTQSDNIRAGYMGRSMQLRPNVKVLEAEDVDELVLANWKSQGTTGDMSVLEDREVLFPKIQVGSYVSRWITVKNPSQHPVVMQLILNSGEITNDCRGLDDLLHPSSSGNLVLDEGATPKKYGFSVPENALTEAFVHPHDHATLGPIIFYPSERCGWSGSALIRNNLSGVESISLKGYGGLLSLVLLERSEHVDSVDFDLKMPKMLNFSLPYTLLHMKEITSACSQHLVKELYAKNTGDLPLEVKSIRVSGRECGLDGFKILFCKGFALEPGESTKLLISYQTDFSAAVVHRDLELALATGIFLLPMKASFPYDMLSSCKRSMYWMRLKKSFLGFIFVASLIFLIFCFIFPQTTALGFLEFSYKSDDNLVHPTIKSAGKTSLLHHDQRKSKLSMSSNMNHLMEASSGKISFGQGNPSELEIPQHLTQTSENHEQASHALDIQSERKLSPTAVQSSEPMKASQLGHLTVKTGKEKGRRKKRKSLGAKLATLSEVSSSQSGNSTPSSPLSPIASATPKCNWPLSADVEQPPLEALSSMTLVAAQHSANVQASATAVEVNILKPAFTQSCSNNMSSPVAHSASRSATSLPVQIPCATSPIPVPASTFPSPLGSKSAVNLHARAPGSQLHNQTAVQAQEAGLAKEYTYDIWGDHFSGLHLLVPKNVTSMKSSPVENNFDSFFVRGPQNLVTNSQEG</sequence>
<dbReference type="EMBL" id="QJKJ01006392">
    <property type="protein sequence ID" value="RDX86864.1"/>
    <property type="molecule type" value="Genomic_DNA"/>
</dbReference>
<keyword evidence="6 8" id="KW-0472">Membrane</keyword>
<evidence type="ECO:0000256" key="8">
    <source>
        <dbReference type="SAM" id="Phobius"/>
    </source>
</evidence>
<dbReference type="STRING" id="157652.A0A371G8J1"/>
<dbReference type="InterPro" id="IPR022113">
    <property type="entry name" value="TMEM131L_N"/>
</dbReference>
<feature type="domain" description="DUF7579" evidence="10">
    <location>
        <begin position="485"/>
        <end position="603"/>
    </location>
</feature>
<feature type="transmembrane region" description="Helical" evidence="8">
    <location>
        <begin position="30"/>
        <end position="47"/>
    </location>
</feature>
<dbReference type="Pfam" id="PF12371">
    <property type="entry name" value="TMEM131_like_N"/>
    <property type="match status" value="1"/>
</dbReference>
<feature type="region of interest" description="Disordered" evidence="7">
    <location>
        <begin position="1042"/>
        <end position="1126"/>
    </location>
</feature>
<feature type="domain" description="TMEM131L fifth Ig-like" evidence="11">
    <location>
        <begin position="851"/>
        <end position="916"/>
    </location>
</feature>
<evidence type="ECO:0000313" key="12">
    <source>
        <dbReference type="EMBL" id="RDX86864.1"/>
    </source>
</evidence>
<comment type="subcellular location">
    <subcellularLocation>
        <location evidence="1">Membrane</location>
        <topology evidence="1">Single-pass type I membrane protein</topology>
    </subcellularLocation>
</comment>
<evidence type="ECO:0000313" key="13">
    <source>
        <dbReference type="Proteomes" id="UP000257109"/>
    </source>
</evidence>
<proteinExistence type="inferred from homology"/>
<dbReference type="Proteomes" id="UP000257109">
    <property type="component" value="Unassembled WGS sequence"/>
</dbReference>
<keyword evidence="5 8" id="KW-1133">Transmembrane helix</keyword>
<organism evidence="12 13">
    <name type="scientific">Mucuna pruriens</name>
    <name type="common">Velvet bean</name>
    <name type="synonym">Dolichos pruriens</name>
    <dbReference type="NCBI Taxonomy" id="157652"/>
    <lineage>
        <taxon>Eukaryota</taxon>
        <taxon>Viridiplantae</taxon>
        <taxon>Streptophyta</taxon>
        <taxon>Embryophyta</taxon>
        <taxon>Tracheophyta</taxon>
        <taxon>Spermatophyta</taxon>
        <taxon>Magnoliopsida</taxon>
        <taxon>eudicotyledons</taxon>
        <taxon>Gunneridae</taxon>
        <taxon>Pentapetalae</taxon>
        <taxon>rosids</taxon>
        <taxon>fabids</taxon>
        <taxon>Fabales</taxon>
        <taxon>Fabaceae</taxon>
        <taxon>Papilionoideae</taxon>
        <taxon>50 kb inversion clade</taxon>
        <taxon>NPAAA clade</taxon>
        <taxon>indigoferoid/millettioid clade</taxon>
        <taxon>Phaseoleae</taxon>
        <taxon>Mucuna</taxon>
    </lineage>
</organism>
<dbReference type="Pfam" id="PF24501">
    <property type="entry name" value="Ig_TMEM131L_5"/>
    <property type="match status" value="1"/>
</dbReference>
<keyword evidence="13" id="KW-1185">Reference proteome</keyword>
<evidence type="ECO:0000259" key="9">
    <source>
        <dbReference type="Pfam" id="PF12371"/>
    </source>
</evidence>
<feature type="compositionally biased region" description="Basic residues" evidence="7">
    <location>
        <begin position="1089"/>
        <end position="1098"/>
    </location>
</feature>
<dbReference type="InterPro" id="IPR055437">
    <property type="entry name" value="TMEM131L_Ig_5"/>
</dbReference>
<feature type="compositionally biased region" description="Low complexity" evidence="7">
    <location>
        <begin position="1109"/>
        <end position="1124"/>
    </location>
</feature>
<feature type="transmembrane region" description="Helical" evidence="8">
    <location>
        <begin position="909"/>
        <end position="926"/>
    </location>
</feature>
<dbReference type="OrthoDB" id="168404at2759"/>
<evidence type="ECO:0000256" key="3">
    <source>
        <dbReference type="ARBA" id="ARBA00022692"/>
    </source>
</evidence>
<feature type="transmembrane region" description="Helical" evidence="8">
    <location>
        <begin position="947"/>
        <end position="966"/>
    </location>
</feature>
<evidence type="ECO:0000256" key="7">
    <source>
        <dbReference type="SAM" id="MobiDB-lite"/>
    </source>
</evidence>
<keyword evidence="3 8" id="KW-0812">Transmembrane</keyword>
<evidence type="ECO:0000256" key="5">
    <source>
        <dbReference type="ARBA" id="ARBA00022989"/>
    </source>
</evidence>
<evidence type="ECO:0000256" key="1">
    <source>
        <dbReference type="ARBA" id="ARBA00004479"/>
    </source>
</evidence>
<feature type="non-terminal residue" evidence="12">
    <location>
        <position position="1"/>
    </location>
</feature>
<evidence type="ECO:0000259" key="10">
    <source>
        <dbReference type="Pfam" id="PF24474"/>
    </source>
</evidence>
<dbReference type="PANTHER" id="PTHR22050:SF0">
    <property type="entry name" value="TRANSMEMBRANE PROTEIN 131 HOMOLOG"/>
    <property type="match status" value="1"/>
</dbReference>
<dbReference type="PANTHER" id="PTHR22050">
    <property type="entry name" value="RW1 PROTEIN HOMOLOG"/>
    <property type="match status" value="1"/>
</dbReference>
<comment type="similarity">
    <text evidence="2">Belongs to the TMEM131 family.</text>
</comment>
<comment type="caution">
    <text evidence="12">The sequence shown here is derived from an EMBL/GenBank/DDBJ whole genome shotgun (WGS) entry which is preliminary data.</text>
</comment>
<dbReference type="GO" id="GO:0016020">
    <property type="term" value="C:membrane"/>
    <property type="evidence" value="ECO:0007669"/>
    <property type="project" value="UniProtKB-SubCell"/>
</dbReference>
<dbReference type="InterPro" id="IPR039877">
    <property type="entry name" value="TMEM131-like"/>
</dbReference>
<evidence type="ECO:0000256" key="4">
    <source>
        <dbReference type="ARBA" id="ARBA00022729"/>
    </source>
</evidence>
<gene>
    <name evidence="12" type="primary">TMEM131L</name>
    <name evidence="12" type="ORF">CR513_31743</name>
</gene>
<feature type="domain" description="Transmembrane protein 131-like N-terminal" evidence="9">
    <location>
        <begin position="228"/>
        <end position="311"/>
    </location>
</feature>
<protein>
    <submittedName>
        <fullName evidence="12">Transmembrane protein</fullName>
    </submittedName>
</protein>
<evidence type="ECO:0000256" key="6">
    <source>
        <dbReference type="ARBA" id="ARBA00023136"/>
    </source>
</evidence>